<reference evidence="1" key="1">
    <citation type="journal article" date="2020" name="Nature">
        <title>Giant virus diversity and host interactions through global metagenomics.</title>
        <authorList>
            <person name="Schulz F."/>
            <person name="Roux S."/>
            <person name="Paez-Espino D."/>
            <person name="Jungbluth S."/>
            <person name="Walsh D.A."/>
            <person name="Denef V.J."/>
            <person name="McMahon K.D."/>
            <person name="Konstantinidis K.T."/>
            <person name="Eloe-Fadrosh E.A."/>
            <person name="Kyrpides N.C."/>
            <person name="Woyke T."/>
        </authorList>
    </citation>
    <scope>NUCLEOTIDE SEQUENCE</scope>
    <source>
        <strain evidence="1">GVMAG-S-1021933-23</strain>
    </source>
</reference>
<sequence length="64" mass="7923">MSLFLNKHILSSENYDTYSTRGFMKSERSNSLYFFRFNKETITEWWVLPKKKLIFECWIIFDEI</sequence>
<proteinExistence type="predicted"/>
<evidence type="ECO:0000313" key="1">
    <source>
        <dbReference type="EMBL" id="QHS78087.1"/>
    </source>
</evidence>
<organism evidence="1">
    <name type="scientific">viral metagenome</name>
    <dbReference type="NCBI Taxonomy" id="1070528"/>
    <lineage>
        <taxon>unclassified sequences</taxon>
        <taxon>metagenomes</taxon>
        <taxon>organismal metagenomes</taxon>
    </lineage>
</organism>
<dbReference type="AlphaFoldDB" id="A0A6C0AEA1"/>
<dbReference type="EMBL" id="MN740594">
    <property type="protein sequence ID" value="QHS78087.1"/>
    <property type="molecule type" value="Genomic_DNA"/>
</dbReference>
<protein>
    <submittedName>
        <fullName evidence="1">Uncharacterized protein</fullName>
    </submittedName>
</protein>
<accession>A0A6C0AEA1</accession>
<name>A0A6C0AEA1_9ZZZZ</name>